<organism evidence="1 2">
    <name type="scientific">Eretmocerus hayati</name>
    <dbReference type="NCBI Taxonomy" id="131215"/>
    <lineage>
        <taxon>Eukaryota</taxon>
        <taxon>Metazoa</taxon>
        <taxon>Ecdysozoa</taxon>
        <taxon>Arthropoda</taxon>
        <taxon>Hexapoda</taxon>
        <taxon>Insecta</taxon>
        <taxon>Pterygota</taxon>
        <taxon>Neoptera</taxon>
        <taxon>Endopterygota</taxon>
        <taxon>Hymenoptera</taxon>
        <taxon>Apocrita</taxon>
        <taxon>Proctotrupomorpha</taxon>
        <taxon>Chalcidoidea</taxon>
        <taxon>Aphelinidae</taxon>
        <taxon>Aphelininae</taxon>
        <taxon>Eretmocerus</taxon>
    </lineage>
</organism>
<dbReference type="Proteomes" id="UP001239111">
    <property type="component" value="Chromosome 3"/>
</dbReference>
<proteinExistence type="predicted"/>
<dbReference type="EMBL" id="CM056743">
    <property type="protein sequence ID" value="KAJ8671841.1"/>
    <property type="molecule type" value="Genomic_DNA"/>
</dbReference>
<name>A0ACC2NL57_9HYME</name>
<protein>
    <submittedName>
        <fullName evidence="1">Uncharacterized protein</fullName>
    </submittedName>
</protein>
<accession>A0ACC2NL57</accession>
<reference evidence="1" key="1">
    <citation type="submission" date="2023-04" db="EMBL/GenBank/DDBJ databases">
        <title>A chromosome-level genome assembly of the parasitoid wasp Eretmocerus hayati.</title>
        <authorList>
            <person name="Zhong Y."/>
            <person name="Liu S."/>
            <person name="Liu Y."/>
        </authorList>
    </citation>
    <scope>NUCLEOTIDE SEQUENCE</scope>
    <source>
        <strain evidence="1">ZJU_SS_LIU_2023</strain>
    </source>
</reference>
<evidence type="ECO:0000313" key="1">
    <source>
        <dbReference type="EMBL" id="KAJ8671841.1"/>
    </source>
</evidence>
<comment type="caution">
    <text evidence="1">The sequence shown here is derived from an EMBL/GenBank/DDBJ whole genome shotgun (WGS) entry which is preliminary data.</text>
</comment>
<evidence type="ECO:0000313" key="2">
    <source>
        <dbReference type="Proteomes" id="UP001239111"/>
    </source>
</evidence>
<keyword evidence="2" id="KW-1185">Reference proteome</keyword>
<gene>
    <name evidence="1" type="ORF">QAD02_003100</name>
</gene>
<sequence>MLSSEIAHSSNSLSVLSGSTTNNSTEPTQSLPNSEPFNSQVTPELAQNSSATPLIREQQEEGGNSNPKSLSNHKGGRKQIQYFHDHRPFKINTTDKKDKNMKYMVYRGKDPQERPCKAKAKLDLTKNEWNTARTFHVCKPDRGIEQVPAFEAYLKRLLHQDREADIERCYTLAQIDYPDAAKIYPYNDSLARKLRAWRSEGDTIPTEPIKNTQQLAEYLQKNPEVLQYVLNYEENPKKRQLKFEGIKVETRRHLIIYDPKLAHRMRDATT</sequence>